<reference evidence="2 3" key="1">
    <citation type="submission" date="2021-07" db="EMBL/GenBank/DDBJ databases">
        <title>The Aristolochia fimbriata genome: insights into angiosperm evolution, floral development and chemical biosynthesis.</title>
        <authorList>
            <person name="Jiao Y."/>
        </authorList>
    </citation>
    <scope>NUCLEOTIDE SEQUENCE [LARGE SCALE GENOMIC DNA]</scope>
    <source>
        <strain evidence="2">IBCAS-2021</strain>
        <tissue evidence="2">Leaf</tissue>
    </source>
</reference>
<dbReference type="AlphaFoldDB" id="A0AAV7E4G2"/>
<dbReference type="Proteomes" id="UP000825729">
    <property type="component" value="Unassembled WGS sequence"/>
</dbReference>
<protein>
    <submittedName>
        <fullName evidence="2">Uncharacterized protein</fullName>
    </submittedName>
</protein>
<evidence type="ECO:0000256" key="1">
    <source>
        <dbReference type="SAM" id="MobiDB-lite"/>
    </source>
</evidence>
<sequence length="355" mass="40339">MHPMTSKPYSSTERDYQKSKSSFRKPTTSLAVHTAPLPSTDSNGHLQLKQKKIPWSRSFFYKKGEGSASLQAFSRRWRGKSSTIRRGLLVLLGVDPPAEHCPQELEVPAKGGRSGASRRSLVAVEREHTYRPFATFVSQREATTYQWSTLRVKGQLSLVPLGWLTAPLANIDSNGRLKLKQKEIPWSRSFCIDRKEIINGGSYIESLRNFAKDLCPRVKEIGKRRTWDIEIEAQETGDEEQLIILIRDPHLLKICSQEPPRLSAVWRVRDHVVELTQLCRALASRDLGYKNLASVVVGFCHIPAPGSTYTGLSEKLNDLFELFCEPAMGYIWRETRHNNIQRVPSQKEVINITQS</sequence>
<name>A0AAV7E4G2_ARIFI</name>
<evidence type="ECO:0000313" key="3">
    <source>
        <dbReference type="Proteomes" id="UP000825729"/>
    </source>
</evidence>
<gene>
    <name evidence="2" type="ORF">H6P81_014754</name>
</gene>
<accession>A0AAV7E4G2</accession>
<keyword evidence="3" id="KW-1185">Reference proteome</keyword>
<feature type="region of interest" description="Disordered" evidence="1">
    <location>
        <begin position="1"/>
        <end position="46"/>
    </location>
</feature>
<comment type="caution">
    <text evidence="2">The sequence shown here is derived from an EMBL/GenBank/DDBJ whole genome shotgun (WGS) entry which is preliminary data.</text>
</comment>
<organism evidence="2 3">
    <name type="scientific">Aristolochia fimbriata</name>
    <name type="common">White veined hardy Dutchman's pipe vine</name>
    <dbReference type="NCBI Taxonomy" id="158543"/>
    <lineage>
        <taxon>Eukaryota</taxon>
        <taxon>Viridiplantae</taxon>
        <taxon>Streptophyta</taxon>
        <taxon>Embryophyta</taxon>
        <taxon>Tracheophyta</taxon>
        <taxon>Spermatophyta</taxon>
        <taxon>Magnoliopsida</taxon>
        <taxon>Magnoliidae</taxon>
        <taxon>Piperales</taxon>
        <taxon>Aristolochiaceae</taxon>
        <taxon>Aristolochia</taxon>
    </lineage>
</organism>
<dbReference type="EMBL" id="JAINDJ010000006">
    <property type="protein sequence ID" value="KAG9443414.1"/>
    <property type="molecule type" value="Genomic_DNA"/>
</dbReference>
<feature type="compositionally biased region" description="Polar residues" evidence="1">
    <location>
        <begin position="24"/>
        <end position="45"/>
    </location>
</feature>
<proteinExistence type="predicted"/>
<evidence type="ECO:0000313" key="2">
    <source>
        <dbReference type="EMBL" id="KAG9443414.1"/>
    </source>
</evidence>